<accession>A5D9S2</accession>
<dbReference type="PROSITE" id="PS50217">
    <property type="entry name" value="BZIP"/>
    <property type="match status" value="1"/>
</dbReference>
<evidence type="ECO:0000313" key="4">
    <source>
        <dbReference type="Proteomes" id="UP000001997"/>
    </source>
</evidence>
<feature type="coiled-coil region" evidence="1">
    <location>
        <begin position="28"/>
        <end position="55"/>
    </location>
</feature>
<dbReference type="Proteomes" id="UP000001997">
    <property type="component" value="Unassembled WGS sequence"/>
</dbReference>
<keyword evidence="4" id="KW-1185">Reference proteome</keyword>
<dbReference type="InterPro" id="IPR004827">
    <property type="entry name" value="bZIP"/>
</dbReference>
<sequence length="179" mass="21056">MLDEKRQRRLEQMRQSQHKLRLRKAERFNSLESEIESLKVKNAELEKEIATLVDCDTVEQYILTNVDLKKMIDVYSPNVGETISLSEFIIRNNINDKRLYQDQEFILVNICKTMIHCLEAFVSDKEVLHIANHSFKYLEMYGRSLPFNLLCSDESRGGEADSYELAQMHIASSRYSWNK</sequence>
<keyword evidence="1" id="KW-0175">Coiled coil</keyword>
<dbReference type="EMBL" id="CH408155">
    <property type="protein sequence ID" value="EDK35925.2"/>
    <property type="molecule type" value="Genomic_DNA"/>
</dbReference>
<dbReference type="GeneID" id="5129699"/>
<name>A5D9S2_PICGU</name>
<dbReference type="Pfam" id="PF00170">
    <property type="entry name" value="bZIP_1"/>
    <property type="match status" value="1"/>
</dbReference>
<dbReference type="AlphaFoldDB" id="A5D9S2"/>
<gene>
    <name evidence="3" type="ORF">PGUG_00023</name>
</gene>
<protein>
    <recommendedName>
        <fullName evidence="2">BZIP domain-containing protein</fullName>
    </recommendedName>
</protein>
<dbReference type="KEGG" id="pgu:PGUG_00023"/>
<dbReference type="InParanoid" id="A5D9S2"/>
<evidence type="ECO:0000313" key="3">
    <source>
        <dbReference type="EMBL" id="EDK35925.2"/>
    </source>
</evidence>
<dbReference type="SUPFAM" id="SSF57959">
    <property type="entry name" value="Leucine zipper domain"/>
    <property type="match status" value="1"/>
</dbReference>
<organism evidence="3 4">
    <name type="scientific">Meyerozyma guilliermondii (strain ATCC 6260 / CBS 566 / DSM 6381 / JCM 1539 / NBRC 10279 / NRRL Y-324)</name>
    <name type="common">Yeast</name>
    <name type="synonym">Candida guilliermondii</name>
    <dbReference type="NCBI Taxonomy" id="294746"/>
    <lineage>
        <taxon>Eukaryota</taxon>
        <taxon>Fungi</taxon>
        <taxon>Dikarya</taxon>
        <taxon>Ascomycota</taxon>
        <taxon>Saccharomycotina</taxon>
        <taxon>Pichiomycetes</taxon>
        <taxon>Debaryomycetaceae</taxon>
        <taxon>Meyerozyma</taxon>
    </lineage>
</organism>
<reference evidence="3 4" key="1">
    <citation type="journal article" date="2009" name="Nature">
        <title>Evolution of pathogenicity and sexual reproduction in eight Candida genomes.</title>
        <authorList>
            <person name="Butler G."/>
            <person name="Rasmussen M.D."/>
            <person name="Lin M.F."/>
            <person name="Santos M.A."/>
            <person name="Sakthikumar S."/>
            <person name="Munro C.A."/>
            <person name="Rheinbay E."/>
            <person name="Grabherr M."/>
            <person name="Forche A."/>
            <person name="Reedy J.L."/>
            <person name="Agrafioti I."/>
            <person name="Arnaud M.B."/>
            <person name="Bates S."/>
            <person name="Brown A.J."/>
            <person name="Brunke S."/>
            <person name="Costanzo M.C."/>
            <person name="Fitzpatrick D.A."/>
            <person name="de Groot P.W."/>
            <person name="Harris D."/>
            <person name="Hoyer L.L."/>
            <person name="Hube B."/>
            <person name="Klis F.M."/>
            <person name="Kodira C."/>
            <person name="Lennard N."/>
            <person name="Logue M.E."/>
            <person name="Martin R."/>
            <person name="Neiman A.M."/>
            <person name="Nikolaou E."/>
            <person name="Quail M.A."/>
            <person name="Quinn J."/>
            <person name="Santos M.C."/>
            <person name="Schmitzberger F.F."/>
            <person name="Sherlock G."/>
            <person name="Shah P."/>
            <person name="Silverstein K.A."/>
            <person name="Skrzypek M.S."/>
            <person name="Soll D."/>
            <person name="Staggs R."/>
            <person name="Stansfield I."/>
            <person name="Stumpf M.P."/>
            <person name="Sudbery P.E."/>
            <person name="Srikantha T."/>
            <person name="Zeng Q."/>
            <person name="Berman J."/>
            <person name="Berriman M."/>
            <person name="Heitman J."/>
            <person name="Gow N.A."/>
            <person name="Lorenz M.C."/>
            <person name="Birren B.W."/>
            <person name="Kellis M."/>
            <person name="Cuomo C.A."/>
        </authorList>
    </citation>
    <scope>NUCLEOTIDE SEQUENCE [LARGE SCALE GENOMIC DNA]</scope>
    <source>
        <strain evidence="4">ATCC 6260 / CBS 566 / DSM 6381 / JCM 1539 / NBRC 10279 / NRRL Y-324</strain>
    </source>
</reference>
<evidence type="ECO:0000256" key="1">
    <source>
        <dbReference type="SAM" id="Coils"/>
    </source>
</evidence>
<dbReference type="InterPro" id="IPR046347">
    <property type="entry name" value="bZIP_sf"/>
</dbReference>
<proteinExistence type="predicted"/>
<dbReference type="HOGENOM" id="CLU_1504005_0_0_1"/>
<dbReference type="SMART" id="SM00338">
    <property type="entry name" value="BRLZ"/>
    <property type="match status" value="1"/>
</dbReference>
<dbReference type="GO" id="GO:0003700">
    <property type="term" value="F:DNA-binding transcription factor activity"/>
    <property type="evidence" value="ECO:0007669"/>
    <property type="project" value="InterPro"/>
</dbReference>
<evidence type="ECO:0000259" key="2">
    <source>
        <dbReference type="PROSITE" id="PS50217"/>
    </source>
</evidence>
<dbReference type="RefSeq" id="XP_001486646.2">
    <property type="nucleotide sequence ID" value="XM_001486596.1"/>
</dbReference>
<feature type="domain" description="BZIP" evidence="2">
    <location>
        <begin position="3"/>
        <end position="52"/>
    </location>
</feature>
<dbReference type="VEuPathDB" id="FungiDB:PGUG_00023"/>
<dbReference type="CDD" id="cd14686">
    <property type="entry name" value="bZIP"/>
    <property type="match status" value="1"/>
</dbReference>
<dbReference type="Gene3D" id="1.20.5.170">
    <property type="match status" value="1"/>
</dbReference>